<gene>
    <name evidence="1" type="ORF">LARSCL_LOCUS22510</name>
</gene>
<name>A0AAV2BZM9_9ARAC</name>
<evidence type="ECO:0000313" key="2">
    <source>
        <dbReference type="Proteomes" id="UP001497382"/>
    </source>
</evidence>
<dbReference type="Proteomes" id="UP001497382">
    <property type="component" value="Unassembled WGS sequence"/>
</dbReference>
<dbReference type="AlphaFoldDB" id="A0AAV2BZM9"/>
<sequence>GFTPLYPCDSYDAVSHTCINTRQIGTTLTLGVRVGIQERQKRHRIRWFRCYKRRGALSDIKKEFTKAWKIYASKSYRYFPNWSPILWIL</sequence>
<keyword evidence="2" id="KW-1185">Reference proteome</keyword>
<reference evidence="1 2" key="1">
    <citation type="submission" date="2024-04" db="EMBL/GenBank/DDBJ databases">
        <authorList>
            <person name="Rising A."/>
            <person name="Reimegard J."/>
            <person name="Sonavane S."/>
            <person name="Akerstrom W."/>
            <person name="Nylinder S."/>
            <person name="Hedman E."/>
            <person name="Kallberg Y."/>
        </authorList>
    </citation>
    <scope>NUCLEOTIDE SEQUENCE [LARGE SCALE GENOMIC DNA]</scope>
</reference>
<feature type="non-terminal residue" evidence="1">
    <location>
        <position position="1"/>
    </location>
</feature>
<dbReference type="EMBL" id="CAXIEN010000688">
    <property type="protein sequence ID" value="CAL1301415.1"/>
    <property type="molecule type" value="Genomic_DNA"/>
</dbReference>
<protein>
    <submittedName>
        <fullName evidence="1">Uncharacterized protein</fullName>
    </submittedName>
</protein>
<organism evidence="1 2">
    <name type="scientific">Larinioides sclopetarius</name>
    <dbReference type="NCBI Taxonomy" id="280406"/>
    <lineage>
        <taxon>Eukaryota</taxon>
        <taxon>Metazoa</taxon>
        <taxon>Ecdysozoa</taxon>
        <taxon>Arthropoda</taxon>
        <taxon>Chelicerata</taxon>
        <taxon>Arachnida</taxon>
        <taxon>Araneae</taxon>
        <taxon>Araneomorphae</taxon>
        <taxon>Entelegynae</taxon>
        <taxon>Araneoidea</taxon>
        <taxon>Araneidae</taxon>
        <taxon>Larinioides</taxon>
    </lineage>
</organism>
<evidence type="ECO:0000313" key="1">
    <source>
        <dbReference type="EMBL" id="CAL1301415.1"/>
    </source>
</evidence>
<comment type="caution">
    <text evidence="1">The sequence shown here is derived from an EMBL/GenBank/DDBJ whole genome shotgun (WGS) entry which is preliminary data.</text>
</comment>
<proteinExistence type="predicted"/>
<accession>A0AAV2BZM9</accession>